<dbReference type="SMART" id="SM00448">
    <property type="entry name" value="REC"/>
    <property type="match status" value="1"/>
</dbReference>
<evidence type="ECO:0000256" key="1">
    <source>
        <dbReference type="ARBA" id="ARBA00018672"/>
    </source>
</evidence>
<dbReference type="EMBL" id="CP101637">
    <property type="protein sequence ID" value="WMT83371.1"/>
    <property type="molecule type" value="Genomic_DNA"/>
</dbReference>
<evidence type="ECO:0000259" key="9">
    <source>
        <dbReference type="PROSITE" id="PS51755"/>
    </source>
</evidence>
<dbReference type="Pfam" id="PF00486">
    <property type="entry name" value="Trans_reg_C"/>
    <property type="match status" value="1"/>
</dbReference>
<keyword evidence="4" id="KW-0804">Transcription</keyword>
<proteinExistence type="predicted"/>
<dbReference type="Pfam" id="PF00072">
    <property type="entry name" value="Response_reg"/>
    <property type="match status" value="1"/>
</dbReference>
<keyword evidence="2" id="KW-0805">Transcription regulation</keyword>
<keyword evidence="11" id="KW-1185">Reference proteome</keyword>
<evidence type="ECO:0000256" key="4">
    <source>
        <dbReference type="ARBA" id="ARBA00023163"/>
    </source>
</evidence>
<evidence type="ECO:0000259" key="8">
    <source>
        <dbReference type="PROSITE" id="PS50110"/>
    </source>
</evidence>
<gene>
    <name evidence="10" type="primary">walR_6</name>
    <name evidence="10" type="ORF">TEMA_38830</name>
</gene>
<evidence type="ECO:0000256" key="3">
    <source>
        <dbReference type="ARBA" id="ARBA00023125"/>
    </source>
</evidence>
<accession>A0ABY9Q742</accession>
<keyword evidence="3 7" id="KW-0238">DNA-binding</keyword>
<reference evidence="10 11" key="1">
    <citation type="submission" date="2022-07" db="EMBL/GenBank/DDBJ databases">
        <title>Genome sequence of Terrisporobacter mayombei DSM6539.</title>
        <authorList>
            <person name="Boeer T."/>
            <person name="Bengelsdorf F.R."/>
            <person name="Daniel R."/>
            <person name="Poehlein A."/>
        </authorList>
    </citation>
    <scope>NUCLEOTIDE SEQUENCE [LARGE SCALE GENOMIC DNA]</scope>
    <source>
        <strain evidence="10 11">DSM 6539</strain>
    </source>
</reference>
<protein>
    <recommendedName>
        <fullName evidence="1">Stage 0 sporulation protein A homolog</fullName>
    </recommendedName>
</protein>
<dbReference type="InterPro" id="IPR001789">
    <property type="entry name" value="Sig_transdc_resp-reg_receiver"/>
</dbReference>
<dbReference type="CDD" id="cd17574">
    <property type="entry name" value="REC_OmpR"/>
    <property type="match status" value="1"/>
</dbReference>
<dbReference type="InterPro" id="IPR011006">
    <property type="entry name" value="CheY-like_superfamily"/>
</dbReference>
<name>A0ABY9Q742_9FIRM</name>
<dbReference type="RefSeq" id="WP_331476770.1">
    <property type="nucleotide sequence ID" value="NZ_CP101637.1"/>
</dbReference>
<sequence>MIIIATILIIEDDKVLNKGVAFALKKEGYKIISAYNMEEGKNAILQNEIDFLLLDINLPDGSGLGLCRNINDKMDFPIVFFTANDTEEDMIQGFECGCDDYISKPFSMDVLKLKISAILKRNTSSNKDIFKYKNMKIDYISRKVYKNDEEIYLTVTEYKLLEVLSRNKGRAMTKEILLDKLWDNNGNYVDENTLSVNIRRLRKKIEDDGKNPEYIVTLFGIGYIMGE</sequence>
<dbReference type="InterPro" id="IPR036388">
    <property type="entry name" value="WH-like_DNA-bd_sf"/>
</dbReference>
<dbReference type="Gene3D" id="3.40.50.2300">
    <property type="match status" value="1"/>
</dbReference>
<dbReference type="InterPro" id="IPR039420">
    <property type="entry name" value="WalR-like"/>
</dbReference>
<dbReference type="SUPFAM" id="SSF52172">
    <property type="entry name" value="CheY-like"/>
    <property type="match status" value="1"/>
</dbReference>
<evidence type="ECO:0000313" key="11">
    <source>
        <dbReference type="Proteomes" id="UP001235030"/>
    </source>
</evidence>
<feature type="domain" description="Response regulatory" evidence="8">
    <location>
        <begin position="6"/>
        <end position="119"/>
    </location>
</feature>
<dbReference type="InterPro" id="IPR001867">
    <property type="entry name" value="OmpR/PhoB-type_DNA-bd"/>
</dbReference>
<organism evidence="10 11">
    <name type="scientific">Terrisporobacter mayombei</name>
    <dbReference type="NCBI Taxonomy" id="1541"/>
    <lineage>
        <taxon>Bacteria</taxon>
        <taxon>Bacillati</taxon>
        <taxon>Bacillota</taxon>
        <taxon>Clostridia</taxon>
        <taxon>Peptostreptococcales</taxon>
        <taxon>Peptostreptococcaceae</taxon>
        <taxon>Terrisporobacter</taxon>
    </lineage>
</organism>
<dbReference type="PANTHER" id="PTHR48111">
    <property type="entry name" value="REGULATOR OF RPOS"/>
    <property type="match status" value="1"/>
</dbReference>
<dbReference type="PROSITE" id="PS50110">
    <property type="entry name" value="RESPONSE_REGULATORY"/>
    <property type="match status" value="1"/>
</dbReference>
<dbReference type="Gene3D" id="1.10.10.10">
    <property type="entry name" value="Winged helix-like DNA-binding domain superfamily/Winged helix DNA-binding domain"/>
    <property type="match status" value="1"/>
</dbReference>
<dbReference type="Proteomes" id="UP001235030">
    <property type="component" value="Chromosome"/>
</dbReference>
<comment type="function">
    <text evidence="5">May play the central regulatory role in sporulation. It may be an element of the effector pathway responsible for the activation of sporulation genes in response to nutritional stress. Spo0A may act in concert with spo0H (a sigma factor) to control the expression of some genes that are critical to the sporulation process.</text>
</comment>
<evidence type="ECO:0000313" key="10">
    <source>
        <dbReference type="EMBL" id="WMT83371.1"/>
    </source>
</evidence>
<dbReference type="Gene3D" id="6.10.250.690">
    <property type="match status" value="1"/>
</dbReference>
<keyword evidence="6" id="KW-0597">Phosphoprotein</keyword>
<feature type="domain" description="OmpR/PhoB-type" evidence="9">
    <location>
        <begin position="127"/>
        <end position="227"/>
    </location>
</feature>
<dbReference type="PROSITE" id="PS51755">
    <property type="entry name" value="OMPR_PHOB"/>
    <property type="match status" value="1"/>
</dbReference>
<evidence type="ECO:0000256" key="2">
    <source>
        <dbReference type="ARBA" id="ARBA00023015"/>
    </source>
</evidence>
<evidence type="ECO:0000256" key="5">
    <source>
        <dbReference type="ARBA" id="ARBA00024867"/>
    </source>
</evidence>
<dbReference type="SMART" id="SM00862">
    <property type="entry name" value="Trans_reg_C"/>
    <property type="match status" value="1"/>
</dbReference>
<feature type="DNA-binding region" description="OmpR/PhoB-type" evidence="7">
    <location>
        <begin position="127"/>
        <end position="227"/>
    </location>
</feature>
<evidence type="ECO:0000256" key="6">
    <source>
        <dbReference type="PROSITE-ProRule" id="PRU00169"/>
    </source>
</evidence>
<dbReference type="PANTHER" id="PTHR48111:SF73">
    <property type="entry name" value="ALKALINE PHOSPHATASE SYNTHESIS TRANSCRIPTIONAL REGULATORY PROTEIN PHOP"/>
    <property type="match status" value="1"/>
</dbReference>
<feature type="modified residue" description="4-aspartylphosphate" evidence="6">
    <location>
        <position position="55"/>
    </location>
</feature>
<dbReference type="CDD" id="cd00383">
    <property type="entry name" value="trans_reg_C"/>
    <property type="match status" value="1"/>
</dbReference>
<evidence type="ECO:0000256" key="7">
    <source>
        <dbReference type="PROSITE-ProRule" id="PRU01091"/>
    </source>
</evidence>